<feature type="domain" description="N-acetyltransferase" evidence="1">
    <location>
        <begin position="50"/>
        <end position="239"/>
    </location>
</feature>
<dbReference type="InterPro" id="IPR000182">
    <property type="entry name" value="GNAT_dom"/>
</dbReference>
<reference evidence="2 3" key="1">
    <citation type="journal article" date="2020" name="ISME J.">
        <title>Uncovering the hidden diversity of litter-decomposition mechanisms in mushroom-forming fungi.</title>
        <authorList>
            <person name="Floudas D."/>
            <person name="Bentzer J."/>
            <person name="Ahren D."/>
            <person name="Johansson T."/>
            <person name="Persson P."/>
            <person name="Tunlid A."/>
        </authorList>
    </citation>
    <scope>NUCLEOTIDE SEQUENCE [LARGE SCALE GENOMIC DNA]</scope>
    <source>
        <strain evidence="2 3">CBS 101986</strain>
    </source>
</reference>
<comment type="caution">
    <text evidence="2">The sequence shown here is derived from an EMBL/GenBank/DDBJ whole genome shotgun (WGS) entry which is preliminary data.</text>
</comment>
<dbReference type="GO" id="GO:0016747">
    <property type="term" value="F:acyltransferase activity, transferring groups other than amino-acyl groups"/>
    <property type="evidence" value="ECO:0007669"/>
    <property type="project" value="InterPro"/>
</dbReference>
<sequence length="266" mass="29913">MDKHQASISRPIQAVKDVNRVMDHNHQLHPLEVNAKTGEPFLRLKKHPNIILTPPRDDDAPAFVPLLNNVRVSYWLGNIPSPYTLDHAKKFVETVSSAAQKVLRQLEDAKAEDKAIIVGGCPVRFLREVKADGTNEFIGDMGVMRSRYGEFMGTDGVDWDNKALRDEENNSLVVGDPNIIWSMGNFVAPQYSGQGIMTDAVNTVLHEWCIPRMNVQRMWVSTFIGNVASVRVFEKNGFVLIKASEGHVEIKGKLRGLNILEWRTQS</sequence>
<organism evidence="2 3">
    <name type="scientific">Psilocybe cf. subviscida</name>
    <dbReference type="NCBI Taxonomy" id="2480587"/>
    <lineage>
        <taxon>Eukaryota</taxon>
        <taxon>Fungi</taxon>
        <taxon>Dikarya</taxon>
        <taxon>Basidiomycota</taxon>
        <taxon>Agaricomycotina</taxon>
        <taxon>Agaricomycetes</taxon>
        <taxon>Agaricomycetidae</taxon>
        <taxon>Agaricales</taxon>
        <taxon>Agaricineae</taxon>
        <taxon>Strophariaceae</taxon>
        <taxon>Psilocybe</taxon>
    </lineage>
</organism>
<dbReference type="PANTHER" id="PTHR43328:SF1">
    <property type="entry name" value="N-ACETYLTRANSFERASE DOMAIN-CONTAINING PROTEIN"/>
    <property type="match status" value="1"/>
</dbReference>
<proteinExistence type="predicted"/>
<dbReference type="InterPro" id="IPR016181">
    <property type="entry name" value="Acyl_CoA_acyltransferase"/>
</dbReference>
<keyword evidence="3" id="KW-1185">Reference proteome</keyword>
<evidence type="ECO:0000313" key="3">
    <source>
        <dbReference type="Proteomes" id="UP000567179"/>
    </source>
</evidence>
<evidence type="ECO:0000259" key="1">
    <source>
        <dbReference type="Pfam" id="PF13302"/>
    </source>
</evidence>
<dbReference type="PANTHER" id="PTHR43328">
    <property type="entry name" value="ACETYLTRANSFERASE-RELATED"/>
    <property type="match status" value="1"/>
</dbReference>
<dbReference type="EMBL" id="JAACJJ010000056">
    <property type="protein sequence ID" value="KAF5312793.1"/>
    <property type="molecule type" value="Genomic_DNA"/>
</dbReference>
<protein>
    <recommendedName>
        <fullName evidence="1">N-acetyltransferase domain-containing protein</fullName>
    </recommendedName>
</protein>
<name>A0A8H5EUR9_9AGAR</name>
<dbReference type="AlphaFoldDB" id="A0A8H5EUR9"/>
<dbReference type="Pfam" id="PF13302">
    <property type="entry name" value="Acetyltransf_3"/>
    <property type="match status" value="1"/>
</dbReference>
<evidence type="ECO:0000313" key="2">
    <source>
        <dbReference type="EMBL" id="KAF5312793.1"/>
    </source>
</evidence>
<dbReference type="Gene3D" id="3.40.630.30">
    <property type="match status" value="1"/>
</dbReference>
<gene>
    <name evidence="2" type="ORF">D9619_002819</name>
</gene>
<dbReference type="Proteomes" id="UP000567179">
    <property type="component" value="Unassembled WGS sequence"/>
</dbReference>
<accession>A0A8H5EUR9</accession>
<dbReference type="OrthoDB" id="630895at2759"/>
<dbReference type="SUPFAM" id="SSF55729">
    <property type="entry name" value="Acyl-CoA N-acyltransferases (Nat)"/>
    <property type="match status" value="1"/>
</dbReference>